<accession>A0A9X3I021</accession>
<keyword evidence="1" id="KW-0472">Membrane</keyword>
<protein>
    <submittedName>
        <fullName evidence="2">Uncharacterized protein</fullName>
    </submittedName>
</protein>
<feature type="transmembrane region" description="Helical" evidence="1">
    <location>
        <begin position="97"/>
        <end position="117"/>
    </location>
</feature>
<dbReference type="Proteomes" id="UP001148482">
    <property type="component" value="Unassembled WGS sequence"/>
</dbReference>
<name>A0A9X3I021_9FLAO</name>
<dbReference type="RefSeq" id="WP_266068600.1">
    <property type="nucleotide sequence ID" value="NZ_JAPJDA010000005.1"/>
</dbReference>
<evidence type="ECO:0000256" key="1">
    <source>
        <dbReference type="SAM" id="Phobius"/>
    </source>
</evidence>
<dbReference type="AlphaFoldDB" id="A0A9X3I021"/>
<proteinExistence type="predicted"/>
<gene>
    <name evidence="2" type="ORF">OQ279_04390</name>
</gene>
<organism evidence="2 3">
    <name type="scientific">Salinimicrobium profundisediminis</name>
    <dbReference type="NCBI Taxonomy" id="2994553"/>
    <lineage>
        <taxon>Bacteria</taxon>
        <taxon>Pseudomonadati</taxon>
        <taxon>Bacteroidota</taxon>
        <taxon>Flavobacteriia</taxon>
        <taxon>Flavobacteriales</taxon>
        <taxon>Flavobacteriaceae</taxon>
        <taxon>Salinimicrobium</taxon>
    </lineage>
</organism>
<evidence type="ECO:0000313" key="3">
    <source>
        <dbReference type="Proteomes" id="UP001148482"/>
    </source>
</evidence>
<keyword evidence="3" id="KW-1185">Reference proteome</keyword>
<feature type="transmembrane region" description="Helical" evidence="1">
    <location>
        <begin position="123"/>
        <end position="140"/>
    </location>
</feature>
<reference evidence="2" key="1">
    <citation type="submission" date="2022-11" db="EMBL/GenBank/DDBJ databases">
        <title>Salinimicrobium profundisediminis sp. nov., isolated from deep-sea sediment of the Mariana Trench.</title>
        <authorList>
            <person name="Fu H."/>
        </authorList>
    </citation>
    <scope>NUCLEOTIDE SEQUENCE</scope>
    <source>
        <strain evidence="2">MT39</strain>
    </source>
</reference>
<sequence length="156" mass="17771">MRIEEAIQRLDRYTAAPGTTESVKIRQRFSTILQEVKYKNFPPEKLAPLEHKLDIMFKDINLEGNNGDEQLQAHLKNLVKFLRTDFGLVPEGYCAMLGMRVGLAAGFILLLLLFFYTESSFKYYSPLGGLLMGVMIGSACDRREKMKGKTLLTRMV</sequence>
<evidence type="ECO:0000313" key="2">
    <source>
        <dbReference type="EMBL" id="MCX2837381.1"/>
    </source>
</evidence>
<dbReference type="EMBL" id="JAPJDA010000005">
    <property type="protein sequence ID" value="MCX2837381.1"/>
    <property type="molecule type" value="Genomic_DNA"/>
</dbReference>
<keyword evidence="1" id="KW-0812">Transmembrane</keyword>
<comment type="caution">
    <text evidence="2">The sequence shown here is derived from an EMBL/GenBank/DDBJ whole genome shotgun (WGS) entry which is preliminary data.</text>
</comment>
<keyword evidence="1" id="KW-1133">Transmembrane helix</keyword>